<dbReference type="SUPFAM" id="SSF56645">
    <property type="entry name" value="Acyl-CoA dehydrogenase NM domain-like"/>
    <property type="match status" value="1"/>
</dbReference>
<dbReference type="PANTHER" id="PTHR43292:SF4">
    <property type="entry name" value="ACYL-COA DEHYDROGENASE FADE34"/>
    <property type="match status" value="1"/>
</dbReference>
<dbReference type="Pfam" id="PF02770">
    <property type="entry name" value="Acyl-CoA_dh_M"/>
    <property type="match status" value="1"/>
</dbReference>
<reference evidence="4 5" key="1">
    <citation type="submission" date="2023-07" db="EMBL/GenBank/DDBJ databases">
        <title>Sorghum-associated microbial communities from plants grown in Nebraska, USA.</title>
        <authorList>
            <person name="Schachtman D."/>
        </authorList>
    </citation>
    <scope>NUCLEOTIDE SEQUENCE [LARGE SCALE GENOMIC DNA]</scope>
    <source>
        <strain evidence="4 5">2980</strain>
    </source>
</reference>
<evidence type="ECO:0000256" key="1">
    <source>
        <dbReference type="ARBA" id="ARBA00023002"/>
    </source>
</evidence>
<dbReference type="Gene3D" id="1.20.140.10">
    <property type="entry name" value="Butyryl-CoA Dehydrogenase, subunit A, domain 3"/>
    <property type="match status" value="1"/>
</dbReference>
<dbReference type="InterPro" id="IPR006091">
    <property type="entry name" value="Acyl-CoA_Oxase/DH_mid-dom"/>
</dbReference>
<dbReference type="Gene3D" id="1.10.540.10">
    <property type="entry name" value="Acyl-CoA dehydrogenase/oxidase, N-terminal domain"/>
    <property type="match status" value="1"/>
</dbReference>
<dbReference type="InterPro" id="IPR013786">
    <property type="entry name" value="AcylCoA_DH/ox_N"/>
</dbReference>
<dbReference type="InterPro" id="IPR037069">
    <property type="entry name" value="AcylCoA_DH/ox_N_sf"/>
</dbReference>
<feature type="domain" description="Acyl-CoA dehydrogenase/oxidase N-terminal" evidence="3">
    <location>
        <begin position="30"/>
        <end position="118"/>
    </location>
</feature>
<dbReference type="PANTHER" id="PTHR43292">
    <property type="entry name" value="ACYL-COA DEHYDROGENASE"/>
    <property type="match status" value="1"/>
</dbReference>
<feature type="domain" description="Acyl-CoA oxidase/dehydrogenase middle" evidence="2">
    <location>
        <begin position="124"/>
        <end position="208"/>
    </location>
</feature>
<organism evidence="4 5">
    <name type="scientific">Microbacterium resistens</name>
    <dbReference type="NCBI Taxonomy" id="156977"/>
    <lineage>
        <taxon>Bacteria</taxon>
        <taxon>Bacillati</taxon>
        <taxon>Actinomycetota</taxon>
        <taxon>Actinomycetes</taxon>
        <taxon>Micrococcales</taxon>
        <taxon>Microbacteriaceae</taxon>
        <taxon>Microbacterium</taxon>
    </lineage>
</organism>
<dbReference type="InterPro" id="IPR052161">
    <property type="entry name" value="Mycobact_Acyl-CoA_DH"/>
</dbReference>
<evidence type="ECO:0000259" key="2">
    <source>
        <dbReference type="Pfam" id="PF02770"/>
    </source>
</evidence>
<keyword evidence="5" id="KW-1185">Reference proteome</keyword>
<dbReference type="InterPro" id="IPR006089">
    <property type="entry name" value="Acyl-CoA_DH_CS"/>
</dbReference>
<evidence type="ECO:0000313" key="5">
    <source>
        <dbReference type="Proteomes" id="UP001259347"/>
    </source>
</evidence>
<proteinExistence type="predicted"/>
<dbReference type="Proteomes" id="UP001259347">
    <property type="component" value="Unassembled WGS sequence"/>
</dbReference>
<dbReference type="InterPro" id="IPR046373">
    <property type="entry name" value="Acyl-CoA_Oxase/DH_mid-dom_sf"/>
</dbReference>
<dbReference type="RefSeq" id="WP_310018582.1">
    <property type="nucleotide sequence ID" value="NZ_JAVDUM010000004.1"/>
</dbReference>
<sequence length="371" mass="40310">MSTTTAGASADLRGRARQVIASWFEAPAHRPVADAWLRGFEPEFSRSLAREGLLGLSWPTEYGGAGRSNVDRLAVTEELLRAGAPSAAHWSSERQIGPALLRLGTPEAKEELLPRILSVDAIFCLGMSERGAGSDLAAVETTATRVGGGWLINGTKMWTGHAHRATHAYVLARTSREERKHQGLSEFLVDMDPSTITVTPIINLLGEHRFNRVDFTDAFVPDHRLLGEEGNGWRQVVEQLSFERGGSERYLSSYILFSELLRRAGGEGSGALDHLIGGLTQRLAVLRRLGHDVARMLDAGGAPIKEAAALKLLGNQFEVDVIEALRRCPVPEDSRRSSDFAASVQSSPGFELRGGSVEVLLSIIAREEARS</sequence>
<evidence type="ECO:0000259" key="3">
    <source>
        <dbReference type="Pfam" id="PF02771"/>
    </source>
</evidence>
<accession>A0ABU1SAH3</accession>
<dbReference type="PROSITE" id="PS00072">
    <property type="entry name" value="ACYL_COA_DH_1"/>
    <property type="match status" value="1"/>
</dbReference>
<dbReference type="Gene3D" id="2.40.110.10">
    <property type="entry name" value="Butyryl-CoA Dehydrogenase, subunit A, domain 2"/>
    <property type="match status" value="1"/>
</dbReference>
<dbReference type="EMBL" id="JAVDUM010000004">
    <property type="protein sequence ID" value="MDR6866609.1"/>
    <property type="molecule type" value="Genomic_DNA"/>
</dbReference>
<dbReference type="InterPro" id="IPR009100">
    <property type="entry name" value="AcylCoA_DH/oxidase_NM_dom_sf"/>
</dbReference>
<protein>
    <submittedName>
        <fullName evidence="4">Alkylation response protein AidB-like acyl-CoA dehydrogenase</fullName>
    </submittedName>
</protein>
<name>A0ABU1SAH3_9MICO</name>
<gene>
    <name evidence="4" type="ORF">J2Y69_001202</name>
</gene>
<evidence type="ECO:0000313" key="4">
    <source>
        <dbReference type="EMBL" id="MDR6866609.1"/>
    </source>
</evidence>
<dbReference type="Pfam" id="PF02771">
    <property type="entry name" value="Acyl-CoA_dh_N"/>
    <property type="match status" value="1"/>
</dbReference>
<keyword evidence="1" id="KW-0560">Oxidoreductase</keyword>
<comment type="caution">
    <text evidence="4">The sequence shown here is derived from an EMBL/GenBank/DDBJ whole genome shotgun (WGS) entry which is preliminary data.</text>
</comment>